<dbReference type="AlphaFoldDB" id="A0A258HND9"/>
<sequence>MTDATNPGDIQVWGQRRQANGLFPSAGGAGMQPPLGTPAKEKRDPESPYYDPCALPIARRAWNADAAAIAQINPMMAAANAASPGGNFSNHEVIVTLYRGSDNWVHGTTPIAGPWFDPNCVPTPTNPCVAGVSPGSWSFVNTGNWMGDIHSHPWNRYWGVVDRNNFRSTIDSILSVNPNRAGDAAWIASYVTVVDPNSPTGYSTYAHTYDTPEGQVGREVNPLALPCPNP</sequence>
<evidence type="ECO:0000313" key="3">
    <source>
        <dbReference type="Proteomes" id="UP000216147"/>
    </source>
</evidence>
<dbReference type="EMBL" id="NCEQ01000003">
    <property type="protein sequence ID" value="OYX58107.1"/>
    <property type="molecule type" value="Genomic_DNA"/>
</dbReference>
<evidence type="ECO:0000313" key="2">
    <source>
        <dbReference type="EMBL" id="OYX58107.1"/>
    </source>
</evidence>
<organism evidence="2 3">
    <name type="scientific">Brevundimonas subvibrioides</name>
    <dbReference type="NCBI Taxonomy" id="74313"/>
    <lineage>
        <taxon>Bacteria</taxon>
        <taxon>Pseudomonadati</taxon>
        <taxon>Pseudomonadota</taxon>
        <taxon>Alphaproteobacteria</taxon>
        <taxon>Caulobacterales</taxon>
        <taxon>Caulobacteraceae</taxon>
        <taxon>Brevundimonas</taxon>
    </lineage>
</organism>
<protein>
    <submittedName>
        <fullName evidence="2">Uncharacterized protein</fullName>
    </submittedName>
</protein>
<name>A0A258HND9_9CAUL</name>
<accession>A0A258HND9</accession>
<evidence type="ECO:0000256" key="1">
    <source>
        <dbReference type="SAM" id="MobiDB-lite"/>
    </source>
</evidence>
<proteinExistence type="predicted"/>
<reference evidence="2 3" key="1">
    <citation type="submission" date="2017-03" db="EMBL/GenBank/DDBJ databases">
        <title>Lifting the veil on microbial sulfur biogeochemistry in mining wastewaters.</title>
        <authorList>
            <person name="Kantor R.S."/>
            <person name="Colenbrander Nelson T."/>
            <person name="Marshall S."/>
            <person name="Bennett D."/>
            <person name="Apte S."/>
            <person name="Camacho D."/>
            <person name="Thomas B.C."/>
            <person name="Warren L.A."/>
            <person name="Banfield J.F."/>
        </authorList>
    </citation>
    <scope>NUCLEOTIDE SEQUENCE [LARGE SCALE GENOMIC DNA]</scope>
    <source>
        <strain evidence="2">32-68-21</strain>
    </source>
</reference>
<gene>
    <name evidence="2" type="ORF">B7Y86_03615</name>
</gene>
<dbReference type="Proteomes" id="UP000216147">
    <property type="component" value="Unassembled WGS sequence"/>
</dbReference>
<feature type="region of interest" description="Disordered" evidence="1">
    <location>
        <begin position="21"/>
        <end position="48"/>
    </location>
</feature>
<comment type="caution">
    <text evidence="2">The sequence shown here is derived from an EMBL/GenBank/DDBJ whole genome shotgun (WGS) entry which is preliminary data.</text>
</comment>